<sequence length="49" mass="5865">SIDSTVIERYKIMMITIHFVQLVSIWENRIAVTFTQSTRRLFPVVEYTM</sequence>
<proteinExistence type="predicted"/>
<reference evidence="1" key="1">
    <citation type="submission" date="2021-06" db="EMBL/GenBank/DDBJ databases">
        <authorList>
            <person name="Kallberg Y."/>
            <person name="Tangrot J."/>
            <person name="Rosling A."/>
        </authorList>
    </citation>
    <scope>NUCLEOTIDE SEQUENCE</scope>
    <source>
        <strain evidence="1">FL130A</strain>
    </source>
</reference>
<dbReference type="EMBL" id="CAJVPS010003170">
    <property type="protein sequence ID" value="CAG8584097.1"/>
    <property type="molecule type" value="Genomic_DNA"/>
</dbReference>
<keyword evidence="2" id="KW-1185">Reference proteome</keyword>
<dbReference type="Proteomes" id="UP000789508">
    <property type="component" value="Unassembled WGS sequence"/>
</dbReference>
<accession>A0A9N9C261</accession>
<protein>
    <submittedName>
        <fullName evidence="1">6106_t:CDS:1</fullName>
    </submittedName>
</protein>
<gene>
    <name evidence="1" type="ORF">ALEPTO_LOCUS7403</name>
</gene>
<evidence type="ECO:0000313" key="2">
    <source>
        <dbReference type="Proteomes" id="UP000789508"/>
    </source>
</evidence>
<feature type="non-terminal residue" evidence="1">
    <location>
        <position position="1"/>
    </location>
</feature>
<evidence type="ECO:0000313" key="1">
    <source>
        <dbReference type="EMBL" id="CAG8584097.1"/>
    </source>
</evidence>
<name>A0A9N9C261_9GLOM</name>
<dbReference type="AlphaFoldDB" id="A0A9N9C261"/>
<organism evidence="1 2">
    <name type="scientific">Ambispora leptoticha</name>
    <dbReference type="NCBI Taxonomy" id="144679"/>
    <lineage>
        <taxon>Eukaryota</taxon>
        <taxon>Fungi</taxon>
        <taxon>Fungi incertae sedis</taxon>
        <taxon>Mucoromycota</taxon>
        <taxon>Glomeromycotina</taxon>
        <taxon>Glomeromycetes</taxon>
        <taxon>Archaeosporales</taxon>
        <taxon>Ambisporaceae</taxon>
        <taxon>Ambispora</taxon>
    </lineage>
</organism>
<comment type="caution">
    <text evidence="1">The sequence shown here is derived from an EMBL/GenBank/DDBJ whole genome shotgun (WGS) entry which is preliminary data.</text>
</comment>